<reference evidence="1" key="1">
    <citation type="submission" date="2018-01" db="EMBL/GenBank/DDBJ databases">
        <authorList>
            <person name="Krukenberg V."/>
        </authorList>
    </citation>
    <scope>NUCLEOTIDE SEQUENCE</scope>
    <source>
        <strain evidence="1">E20ANME2</strain>
    </source>
</reference>
<organism evidence="1 2">
    <name type="scientific">Candidatus Methanogaster sp</name>
    <dbReference type="NCBI Taxonomy" id="3386292"/>
    <lineage>
        <taxon>Archaea</taxon>
        <taxon>Methanobacteriati</taxon>
        <taxon>Methanobacteriota</taxon>
        <taxon>Stenosarchaea group</taxon>
        <taxon>Methanomicrobia</taxon>
        <taxon>Methanosarcinales</taxon>
        <taxon>ANME-2 cluster</taxon>
        <taxon>Candidatus Methanogasteraceae</taxon>
        <taxon>Candidatus Methanogaster</taxon>
    </lineage>
</organism>
<evidence type="ECO:0000313" key="1">
    <source>
        <dbReference type="EMBL" id="PXF60700.1"/>
    </source>
</evidence>
<proteinExistence type="predicted"/>
<dbReference type="EMBL" id="PQXF01000013">
    <property type="protein sequence ID" value="PXF60700.1"/>
    <property type="molecule type" value="Genomic_DNA"/>
</dbReference>
<dbReference type="Proteomes" id="UP000248329">
    <property type="component" value="Unassembled WGS sequence"/>
</dbReference>
<protein>
    <submittedName>
        <fullName evidence="1">Uncharacterized protein</fullName>
    </submittedName>
</protein>
<gene>
    <name evidence="1" type="ORF">C4B59_08415</name>
</gene>
<accession>A0AC61L2N2</accession>
<sequence length="120" mass="13611">MSATMGGLLILVSETMFLFSMLNFLLVTRIQYYNPGDPYMRQLFPHYLVFLAALASAALVAMILVYVFILPSKMVFSQQQAVKDDRSPTYNLLIEVHKELTELRSEVDGIRGQRGDKMTA</sequence>
<comment type="caution">
    <text evidence="1">The sequence shown here is derived from an EMBL/GenBank/DDBJ whole genome shotgun (WGS) entry which is preliminary data.</text>
</comment>
<name>A0AC61L2N2_9EURY</name>
<evidence type="ECO:0000313" key="2">
    <source>
        <dbReference type="Proteomes" id="UP000248329"/>
    </source>
</evidence>